<accession>A0A2G9GV39</accession>
<feature type="transmembrane region" description="Helical" evidence="1">
    <location>
        <begin position="89"/>
        <end position="107"/>
    </location>
</feature>
<name>A0A2G9GV39_9LAMI</name>
<dbReference type="Proteomes" id="UP000231279">
    <property type="component" value="Unassembled WGS sequence"/>
</dbReference>
<protein>
    <submittedName>
        <fullName evidence="2">Uncharacterized protein</fullName>
    </submittedName>
</protein>
<proteinExistence type="predicted"/>
<dbReference type="AlphaFoldDB" id="A0A2G9GV39"/>
<keyword evidence="1" id="KW-1133">Transmembrane helix</keyword>
<keyword evidence="3" id="KW-1185">Reference proteome</keyword>
<reference evidence="3" key="1">
    <citation type="journal article" date="2018" name="Gigascience">
        <title>Genome assembly of the Pink Ipe (Handroanthus impetiginosus, Bignoniaceae), a highly valued, ecologically keystone Neotropical timber forest tree.</title>
        <authorList>
            <person name="Silva-Junior O.B."/>
            <person name="Grattapaglia D."/>
            <person name="Novaes E."/>
            <person name="Collevatti R.G."/>
        </authorList>
    </citation>
    <scope>NUCLEOTIDE SEQUENCE [LARGE SCALE GENOMIC DNA]</scope>
    <source>
        <strain evidence="3">cv. UFG-1</strain>
    </source>
</reference>
<gene>
    <name evidence="2" type="ORF">CDL12_18261</name>
</gene>
<evidence type="ECO:0000313" key="3">
    <source>
        <dbReference type="Proteomes" id="UP000231279"/>
    </source>
</evidence>
<organism evidence="2 3">
    <name type="scientific">Handroanthus impetiginosus</name>
    <dbReference type="NCBI Taxonomy" id="429701"/>
    <lineage>
        <taxon>Eukaryota</taxon>
        <taxon>Viridiplantae</taxon>
        <taxon>Streptophyta</taxon>
        <taxon>Embryophyta</taxon>
        <taxon>Tracheophyta</taxon>
        <taxon>Spermatophyta</taxon>
        <taxon>Magnoliopsida</taxon>
        <taxon>eudicotyledons</taxon>
        <taxon>Gunneridae</taxon>
        <taxon>Pentapetalae</taxon>
        <taxon>asterids</taxon>
        <taxon>lamiids</taxon>
        <taxon>Lamiales</taxon>
        <taxon>Bignoniaceae</taxon>
        <taxon>Crescentiina</taxon>
        <taxon>Tabebuia alliance</taxon>
        <taxon>Handroanthus</taxon>
    </lineage>
</organism>
<evidence type="ECO:0000313" key="2">
    <source>
        <dbReference type="EMBL" id="PIN09154.1"/>
    </source>
</evidence>
<feature type="transmembrane region" description="Helical" evidence="1">
    <location>
        <begin position="31"/>
        <end position="50"/>
    </location>
</feature>
<keyword evidence="1" id="KW-0472">Membrane</keyword>
<comment type="caution">
    <text evidence="2">The sequence shown here is derived from an EMBL/GenBank/DDBJ whole genome shotgun (WGS) entry which is preliminary data.</text>
</comment>
<evidence type="ECO:0000256" key="1">
    <source>
        <dbReference type="SAM" id="Phobius"/>
    </source>
</evidence>
<keyword evidence="1" id="KW-0812">Transmembrane</keyword>
<dbReference type="EMBL" id="NKXS01003595">
    <property type="protein sequence ID" value="PIN09154.1"/>
    <property type="molecule type" value="Genomic_DNA"/>
</dbReference>
<sequence>MRACSSKYIKLKTIYFFPLLYSLNSNNPYSFVYAYLFNIYDLWYTYLMLICYTLDWDRHFEYVLCVCSFAVQEILTHLCIFLISHMGYVFSLLVIVFLWNYLLNYFFKFRCGSKVK</sequence>